<feature type="region of interest" description="Disordered" evidence="1">
    <location>
        <begin position="1"/>
        <end position="26"/>
    </location>
</feature>
<gene>
    <name evidence="2" type="ORF">GCM10010921_30450</name>
</gene>
<reference evidence="2" key="2">
    <citation type="submission" date="2020-09" db="EMBL/GenBank/DDBJ databases">
        <authorList>
            <person name="Sun Q."/>
            <person name="Zhou Y."/>
        </authorList>
    </citation>
    <scope>NUCLEOTIDE SEQUENCE</scope>
    <source>
        <strain evidence="2">CGMCC 1.15794</strain>
    </source>
</reference>
<sequence>MCPAHRAWNTSSVSPDCDPAGSRGPTQEALMTARPTGYRTLSMLVALTLVLPAQLVPAGASRAAEQDDEITWADDVPLIESPELEPEVPTLPAGRESAGTYPEPHEGTKDGAAPEPDRVEVVEERAADRRVFELPDGSREVEFYAGPRLFEEPDGSWELIDTELVPDQDGAVLRSAANSWTARFAPATEGGLTIEDGETSVTLDPVAPEAVAPQADEEEASTAVYDDVWPDAKLEYTVGQTTVQQRLVIDSPEAGPRFNLELREAAARAGEDGIELVSGDRVYLLSESTVTDAEGNDVTEAAKPTVLIEDESSLAITLDAEWLASAASSIFPLSVSTALVVTLPGPWAARAESYNNGNAR</sequence>
<comment type="caution">
    <text evidence="2">The sequence shown here is derived from an EMBL/GenBank/DDBJ whole genome shotgun (WGS) entry which is preliminary data.</text>
</comment>
<protein>
    <submittedName>
        <fullName evidence="2">Uncharacterized protein</fullName>
    </submittedName>
</protein>
<evidence type="ECO:0000256" key="1">
    <source>
        <dbReference type="SAM" id="MobiDB-lite"/>
    </source>
</evidence>
<name>A0A917IH73_9MICO</name>
<dbReference type="Proteomes" id="UP000657592">
    <property type="component" value="Unassembled WGS sequence"/>
</dbReference>
<evidence type="ECO:0000313" key="3">
    <source>
        <dbReference type="Proteomes" id="UP000657592"/>
    </source>
</evidence>
<dbReference type="AlphaFoldDB" id="A0A917IH73"/>
<evidence type="ECO:0000313" key="2">
    <source>
        <dbReference type="EMBL" id="GGH51190.1"/>
    </source>
</evidence>
<dbReference type="EMBL" id="BMJY01000025">
    <property type="protein sequence ID" value="GGH51190.1"/>
    <property type="molecule type" value="Genomic_DNA"/>
</dbReference>
<proteinExistence type="predicted"/>
<accession>A0A917IH73</accession>
<organism evidence="2 3">
    <name type="scientific">Microbacterium album</name>
    <dbReference type="NCBI Taxonomy" id="2053191"/>
    <lineage>
        <taxon>Bacteria</taxon>
        <taxon>Bacillati</taxon>
        <taxon>Actinomycetota</taxon>
        <taxon>Actinomycetes</taxon>
        <taxon>Micrococcales</taxon>
        <taxon>Microbacteriaceae</taxon>
        <taxon>Microbacterium</taxon>
    </lineage>
</organism>
<feature type="region of interest" description="Disordered" evidence="1">
    <location>
        <begin position="81"/>
        <end position="117"/>
    </location>
</feature>
<keyword evidence="3" id="KW-1185">Reference proteome</keyword>
<reference evidence="2" key="1">
    <citation type="journal article" date="2014" name="Int. J. Syst. Evol. Microbiol.">
        <title>Complete genome sequence of Corynebacterium casei LMG S-19264T (=DSM 44701T), isolated from a smear-ripened cheese.</title>
        <authorList>
            <consortium name="US DOE Joint Genome Institute (JGI-PGF)"/>
            <person name="Walter F."/>
            <person name="Albersmeier A."/>
            <person name="Kalinowski J."/>
            <person name="Ruckert C."/>
        </authorList>
    </citation>
    <scope>NUCLEOTIDE SEQUENCE</scope>
    <source>
        <strain evidence="2">CGMCC 1.15794</strain>
    </source>
</reference>